<keyword evidence="1" id="KW-0472">Membrane</keyword>
<sequence length="138" mass="15690">MGWFLRVKKGMSWKEQALASFAAPPPQLMAFTAVLLMLVYFATHSDYKERMEKRKTGFRFSLLLLPLLLIVALNLVMLRHRLLRYNFGAPRPLHHHSAASASAADDGSSASGLVLVLLLLFVLVHYQSSFHSSWFRFI</sequence>
<dbReference type="AlphaFoldDB" id="A0ABD1HX88"/>
<reference evidence="2 3" key="1">
    <citation type="submission" date="2024-06" db="EMBL/GenBank/DDBJ databases">
        <title>A chromosome level genome sequence of Diviner's sage (Salvia divinorum).</title>
        <authorList>
            <person name="Ford S.A."/>
            <person name="Ro D.-K."/>
            <person name="Ness R.W."/>
            <person name="Phillips M.A."/>
        </authorList>
    </citation>
    <scope>NUCLEOTIDE SEQUENCE [LARGE SCALE GENOMIC DNA]</scope>
    <source>
        <strain evidence="2">SAF-2024a</strain>
        <tissue evidence="2">Leaf</tissue>
    </source>
</reference>
<comment type="caution">
    <text evidence="2">The sequence shown here is derived from an EMBL/GenBank/DDBJ whole genome shotgun (WGS) entry which is preliminary data.</text>
</comment>
<gene>
    <name evidence="2" type="ORF">AAHA92_03838</name>
</gene>
<proteinExistence type="predicted"/>
<protein>
    <submittedName>
        <fullName evidence="2">Uncharacterized protein</fullName>
    </submittedName>
</protein>
<dbReference type="EMBL" id="JBEAFC010000003">
    <property type="protein sequence ID" value="KAL1561091.1"/>
    <property type="molecule type" value="Genomic_DNA"/>
</dbReference>
<feature type="transmembrane region" description="Helical" evidence="1">
    <location>
        <begin position="109"/>
        <end position="126"/>
    </location>
</feature>
<evidence type="ECO:0000313" key="3">
    <source>
        <dbReference type="Proteomes" id="UP001567538"/>
    </source>
</evidence>
<keyword evidence="1" id="KW-0812">Transmembrane</keyword>
<keyword evidence="3" id="KW-1185">Reference proteome</keyword>
<evidence type="ECO:0000313" key="2">
    <source>
        <dbReference type="EMBL" id="KAL1561091.1"/>
    </source>
</evidence>
<dbReference type="Proteomes" id="UP001567538">
    <property type="component" value="Unassembled WGS sequence"/>
</dbReference>
<feature type="transmembrane region" description="Helical" evidence="1">
    <location>
        <begin position="57"/>
        <end position="77"/>
    </location>
</feature>
<dbReference type="PANTHER" id="PTHR33306">
    <property type="entry name" value="EXPRESSED PROTEIN-RELATED-RELATED"/>
    <property type="match status" value="1"/>
</dbReference>
<organism evidence="2 3">
    <name type="scientific">Salvia divinorum</name>
    <name type="common">Maria pastora</name>
    <name type="synonym">Diviner's sage</name>
    <dbReference type="NCBI Taxonomy" id="28513"/>
    <lineage>
        <taxon>Eukaryota</taxon>
        <taxon>Viridiplantae</taxon>
        <taxon>Streptophyta</taxon>
        <taxon>Embryophyta</taxon>
        <taxon>Tracheophyta</taxon>
        <taxon>Spermatophyta</taxon>
        <taxon>Magnoliopsida</taxon>
        <taxon>eudicotyledons</taxon>
        <taxon>Gunneridae</taxon>
        <taxon>Pentapetalae</taxon>
        <taxon>asterids</taxon>
        <taxon>lamiids</taxon>
        <taxon>Lamiales</taxon>
        <taxon>Lamiaceae</taxon>
        <taxon>Nepetoideae</taxon>
        <taxon>Mentheae</taxon>
        <taxon>Salviinae</taxon>
        <taxon>Salvia</taxon>
        <taxon>Salvia subgen. Calosphace</taxon>
    </lineage>
</organism>
<name>A0ABD1HX88_SALDI</name>
<dbReference type="PANTHER" id="PTHR33306:SF29">
    <property type="match status" value="1"/>
</dbReference>
<keyword evidence="1" id="KW-1133">Transmembrane helix</keyword>
<accession>A0ABD1HX88</accession>
<evidence type="ECO:0000256" key="1">
    <source>
        <dbReference type="SAM" id="Phobius"/>
    </source>
</evidence>
<feature type="transmembrane region" description="Helical" evidence="1">
    <location>
        <begin position="28"/>
        <end position="45"/>
    </location>
</feature>